<dbReference type="CDD" id="cd02440">
    <property type="entry name" value="AdoMet_MTases"/>
    <property type="match status" value="1"/>
</dbReference>
<evidence type="ECO:0000256" key="1">
    <source>
        <dbReference type="ARBA" id="ARBA00006149"/>
    </source>
</evidence>
<evidence type="ECO:0000256" key="4">
    <source>
        <dbReference type="ARBA" id="ARBA00022691"/>
    </source>
</evidence>
<dbReference type="PANTHER" id="PTHR45875">
    <property type="entry name" value="METHYLTRANSFERASE N6AMT1"/>
    <property type="match status" value="1"/>
</dbReference>
<accession>A0A124E7N6</accession>
<evidence type="ECO:0000256" key="3">
    <source>
        <dbReference type="ARBA" id="ARBA00022679"/>
    </source>
</evidence>
<keyword evidence="4" id="KW-0949">S-adenosyl-L-methionine</keyword>
<name>A0A124E7N6_MYCTH</name>
<evidence type="ECO:0000256" key="2">
    <source>
        <dbReference type="ARBA" id="ARBA00022603"/>
    </source>
</evidence>
<evidence type="ECO:0000259" key="5">
    <source>
        <dbReference type="Pfam" id="PF05175"/>
    </source>
</evidence>
<dbReference type="InterPro" id="IPR052190">
    <property type="entry name" value="Euk-Arch_PrmC-MTase"/>
</dbReference>
<proteinExistence type="inferred from homology"/>
<dbReference type="STRING" id="1797.RMCT_0091"/>
<reference evidence="6 7" key="1">
    <citation type="journal article" date="2016" name="Genome Announc.">
        <title>Draft Genome Sequences of Five Rapidly Growing Mycobacterium Species, M. thermoresistibile, M. fortuitum subsp. acetamidolyticum, M. canariasense, M. brisbanense, and M. novocastrense.</title>
        <authorList>
            <person name="Katahira K."/>
            <person name="Ogura Y."/>
            <person name="Gotoh Y."/>
            <person name="Hayashi T."/>
        </authorList>
    </citation>
    <scope>NUCLEOTIDE SEQUENCE [LARGE SCALE GENOMIC DNA]</scope>
    <source>
        <strain evidence="6 7">JCM6362</strain>
    </source>
</reference>
<dbReference type="PROSITE" id="PS00092">
    <property type="entry name" value="N6_MTASE"/>
    <property type="match status" value="1"/>
</dbReference>
<dbReference type="PANTHER" id="PTHR45875:SF1">
    <property type="entry name" value="METHYLTRANSFERASE N6AMT1"/>
    <property type="match status" value="1"/>
</dbReference>
<dbReference type="InterPro" id="IPR004557">
    <property type="entry name" value="PrmC-related"/>
</dbReference>
<dbReference type="Proteomes" id="UP000069654">
    <property type="component" value="Unassembled WGS sequence"/>
</dbReference>
<organism evidence="6 7">
    <name type="scientific">Mycolicibacterium thermoresistibile</name>
    <name type="common">Mycobacterium thermoresistibile</name>
    <dbReference type="NCBI Taxonomy" id="1797"/>
    <lineage>
        <taxon>Bacteria</taxon>
        <taxon>Bacillati</taxon>
        <taxon>Actinomycetota</taxon>
        <taxon>Actinomycetes</taxon>
        <taxon>Mycobacteriales</taxon>
        <taxon>Mycobacteriaceae</taxon>
        <taxon>Mycolicibacterium</taxon>
    </lineage>
</organism>
<reference evidence="7" key="2">
    <citation type="submission" date="2016-02" db="EMBL/GenBank/DDBJ databases">
        <title>Draft genome sequence of five rapidly growing Mycobacterium species.</title>
        <authorList>
            <person name="Katahira K."/>
            <person name="Gotou Y."/>
            <person name="Iida K."/>
            <person name="Ogura Y."/>
            <person name="Hayashi T."/>
        </authorList>
    </citation>
    <scope>NUCLEOTIDE SEQUENCE [LARGE SCALE GENOMIC DNA]</scope>
    <source>
        <strain evidence="7">JCM6362</strain>
    </source>
</reference>
<comment type="similarity">
    <text evidence="1">Belongs to the eukaryotic/archaeal PrmC-related family.</text>
</comment>
<evidence type="ECO:0000313" key="6">
    <source>
        <dbReference type="EMBL" id="GAT13119.1"/>
    </source>
</evidence>
<dbReference type="Gene3D" id="3.40.50.150">
    <property type="entry name" value="Vaccinia Virus protein VP39"/>
    <property type="match status" value="1"/>
</dbReference>
<dbReference type="AlphaFoldDB" id="A0A124E7N6"/>
<dbReference type="GO" id="GO:0008757">
    <property type="term" value="F:S-adenosylmethionine-dependent methyltransferase activity"/>
    <property type="evidence" value="ECO:0007669"/>
    <property type="project" value="TreeGrafter"/>
</dbReference>
<dbReference type="InterPro" id="IPR007848">
    <property type="entry name" value="Small_mtfrase_dom"/>
</dbReference>
<dbReference type="NCBIfam" id="TIGR00537">
    <property type="entry name" value="hemK_rel_arch"/>
    <property type="match status" value="1"/>
</dbReference>
<dbReference type="GO" id="GO:0003676">
    <property type="term" value="F:nucleic acid binding"/>
    <property type="evidence" value="ECO:0007669"/>
    <property type="project" value="InterPro"/>
</dbReference>
<dbReference type="GO" id="GO:0008170">
    <property type="term" value="F:N-methyltransferase activity"/>
    <property type="evidence" value="ECO:0007669"/>
    <property type="project" value="UniProtKB-ARBA"/>
</dbReference>
<dbReference type="InterPro" id="IPR002052">
    <property type="entry name" value="DNA_methylase_N6_adenine_CS"/>
</dbReference>
<evidence type="ECO:0000313" key="7">
    <source>
        <dbReference type="Proteomes" id="UP000069654"/>
    </source>
</evidence>
<dbReference type="GO" id="GO:0008276">
    <property type="term" value="F:protein methyltransferase activity"/>
    <property type="evidence" value="ECO:0007669"/>
    <property type="project" value="TreeGrafter"/>
</dbReference>
<dbReference type="SUPFAM" id="SSF53335">
    <property type="entry name" value="S-adenosyl-L-methionine-dependent methyltransferases"/>
    <property type="match status" value="1"/>
</dbReference>
<dbReference type="Pfam" id="PF05175">
    <property type="entry name" value="MTS"/>
    <property type="match status" value="1"/>
</dbReference>
<sequence>MMSLLDRRKADVTTAYTDVRDALDTAGRSGGISAPPGVYAPQEDSRLLVDVLDRTGLAVDRRVVDLCTGSGVVAINAARQGAFHVSAFDICHRAVRCARANALSAGVDVDVRLGSWARAVEFGPYDTVVCNPPYVPHGGDDDTDRIPPHAGPPQAWNAGQNGRMVLDPLCAAAPALLADGGSLLVVHSEFSGVDQSLAALRTGGLNAEVIAEQWIPFGPVLTARAAFLERLGMLDPGRREEQLVVIRADKP</sequence>
<dbReference type="GO" id="GO:0035657">
    <property type="term" value="C:eRF1 methyltransferase complex"/>
    <property type="evidence" value="ECO:0007669"/>
    <property type="project" value="TreeGrafter"/>
</dbReference>
<keyword evidence="2 6" id="KW-0489">Methyltransferase</keyword>
<gene>
    <name evidence="6" type="ORF">RMCT_0091</name>
</gene>
<protein>
    <submittedName>
        <fullName evidence="6">Methyltransferase</fullName>
    </submittedName>
</protein>
<keyword evidence="3 6" id="KW-0808">Transferase</keyword>
<dbReference type="EMBL" id="BCTB01000001">
    <property type="protein sequence ID" value="GAT13119.1"/>
    <property type="molecule type" value="Genomic_DNA"/>
</dbReference>
<dbReference type="InterPro" id="IPR029063">
    <property type="entry name" value="SAM-dependent_MTases_sf"/>
</dbReference>
<feature type="domain" description="Methyltransferase small" evidence="5">
    <location>
        <begin position="35"/>
        <end position="137"/>
    </location>
</feature>
<dbReference type="GO" id="GO:0032259">
    <property type="term" value="P:methylation"/>
    <property type="evidence" value="ECO:0007669"/>
    <property type="project" value="UniProtKB-KW"/>
</dbReference>
<comment type="caution">
    <text evidence="6">The sequence shown here is derived from an EMBL/GenBank/DDBJ whole genome shotgun (WGS) entry which is preliminary data.</text>
</comment>